<dbReference type="AlphaFoldDB" id="A0A238FNL4"/>
<dbReference type="EMBL" id="FMSP01000009">
    <property type="protein sequence ID" value="SCV72676.1"/>
    <property type="molecule type" value="Genomic_DNA"/>
</dbReference>
<evidence type="ECO:0000256" key="1">
    <source>
        <dbReference type="SAM" id="MobiDB-lite"/>
    </source>
</evidence>
<evidence type="ECO:0000313" key="2">
    <source>
        <dbReference type="EMBL" id="SCV72676.1"/>
    </source>
</evidence>
<feature type="region of interest" description="Disordered" evidence="1">
    <location>
        <begin position="93"/>
        <end position="167"/>
    </location>
</feature>
<feature type="region of interest" description="Disordered" evidence="1">
    <location>
        <begin position="1"/>
        <end position="39"/>
    </location>
</feature>
<feature type="compositionally biased region" description="Basic residues" evidence="1">
    <location>
        <begin position="155"/>
        <end position="167"/>
    </location>
</feature>
<proteinExistence type="predicted"/>
<name>A0A238FNL4_9BASI</name>
<gene>
    <name evidence="2" type="ORF">BQ2448_4213</name>
</gene>
<dbReference type="OrthoDB" id="2534214at2759"/>
<feature type="region of interest" description="Disordered" evidence="1">
    <location>
        <begin position="341"/>
        <end position="372"/>
    </location>
</feature>
<reference evidence="3" key="1">
    <citation type="submission" date="2016-09" db="EMBL/GenBank/DDBJ databases">
        <authorList>
            <person name="Jeantristanb JTB J.-T."/>
            <person name="Ricardo R."/>
        </authorList>
    </citation>
    <scope>NUCLEOTIDE SEQUENCE [LARGE SCALE GENOMIC DNA]</scope>
</reference>
<protein>
    <submittedName>
        <fullName evidence="2">BQ2448_4213 protein</fullName>
    </submittedName>
</protein>
<feature type="compositionally biased region" description="Basic and acidic residues" evidence="1">
    <location>
        <begin position="10"/>
        <end position="19"/>
    </location>
</feature>
<sequence>MASTPGDDQDPARAHDESRRPKKRKRIDAPPPIPSIYELFPSLPQLAPTMKTLSSKHQRSNETRKLEQLARVLEIGPAADSLTRHLEAEAKRLHLVHSNARNRSPTNARRRHGASKATETDEYGMSRNDETEARDGGDEHSDTAPTGAGKSPDKARKRSKPGSRSWSRRRRLAIPIVPELDDVEVEIPSDFPSGSLLSNLHSHVSRQLAASCNTVLPLTVDEPIQPPSVLHHFEQLHAEEFGDEERCFDIASTRQWKNFKKTMRADPLSTSQKVIGWKKEWRNADRAFEDSALAAMGQFMISRWCACFRLLLKLHARDLCQNPERIVVATQTALSAAAAAAMTGDAPREPDDLDVPLPPLPPLPEEETHGKDCQVLVEEEHE</sequence>
<keyword evidence="3" id="KW-1185">Reference proteome</keyword>
<dbReference type="Proteomes" id="UP000198372">
    <property type="component" value="Unassembled WGS sequence"/>
</dbReference>
<organism evidence="2 3">
    <name type="scientific">Microbotryum intermedium</name>
    <dbReference type="NCBI Taxonomy" id="269621"/>
    <lineage>
        <taxon>Eukaryota</taxon>
        <taxon>Fungi</taxon>
        <taxon>Dikarya</taxon>
        <taxon>Basidiomycota</taxon>
        <taxon>Pucciniomycotina</taxon>
        <taxon>Microbotryomycetes</taxon>
        <taxon>Microbotryales</taxon>
        <taxon>Microbotryaceae</taxon>
        <taxon>Microbotryum</taxon>
    </lineage>
</organism>
<feature type="compositionally biased region" description="Basic and acidic residues" evidence="1">
    <location>
        <begin position="127"/>
        <end position="142"/>
    </location>
</feature>
<accession>A0A238FNL4</accession>
<evidence type="ECO:0000313" key="3">
    <source>
        <dbReference type="Proteomes" id="UP000198372"/>
    </source>
</evidence>